<evidence type="ECO:0000256" key="1">
    <source>
        <dbReference type="ARBA" id="ARBA00004613"/>
    </source>
</evidence>
<dbReference type="PANTHER" id="PTHR14447:SF0">
    <property type="entry name" value="UROTENSIN-2"/>
    <property type="match status" value="1"/>
</dbReference>
<dbReference type="GO" id="GO:0005179">
    <property type="term" value="F:hormone activity"/>
    <property type="evidence" value="ECO:0007669"/>
    <property type="project" value="UniProtKB-KW"/>
</dbReference>
<evidence type="ECO:0000256" key="7">
    <source>
        <dbReference type="ARBA" id="ARBA00023157"/>
    </source>
</evidence>
<keyword evidence="11" id="KW-1185">Reference proteome</keyword>
<dbReference type="EMBL" id="JBHFQA010000011">
    <property type="protein sequence ID" value="KAL2090779.1"/>
    <property type="molecule type" value="Genomic_DNA"/>
</dbReference>
<dbReference type="AlphaFoldDB" id="A0ABD1JV91"/>
<keyword evidence="7" id="KW-1015">Disulfide bond</keyword>
<name>A0ABD1JV91_9TELE</name>
<evidence type="ECO:0000313" key="10">
    <source>
        <dbReference type="EMBL" id="KAL2090779.1"/>
    </source>
</evidence>
<dbReference type="InterPro" id="IPR001483">
    <property type="entry name" value="Urotensin_II"/>
</dbReference>
<accession>A0ABD1JV91</accession>
<feature type="signal peptide" evidence="9">
    <location>
        <begin position="1"/>
        <end position="22"/>
    </location>
</feature>
<keyword evidence="3" id="KW-0964">Secreted</keyword>
<evidence type="ECO:0000256" key="4">
    <source>
        <dbReference type="ARBA" id="ARBA00022685"/>
    </source>
</evidence>
<evidence type="ECO:0000256" key="2">
    <source>
        <dbReference type="ARBA" id="ARBA00006719"/>
    </source>
</evidence>
<evidence type="ECO:0000256" key="8">
    <source>
        <dbReference type="RuleBase" id="RU000636"/>
    </source>
</evidence>
<keyword evidence="5 8" id="KW-0372">Hormone</keyword>
<dbReference type="Proteomes" id="UP001591681">
    <property type="component" value="Unassembled WGS sequence"/>
</dbReference>
<feature type="chain" id="PRO_5044786401" description="Urotensin II" evidence="9">
    <location>
        <begin position="23"/>
        <end position="126"/>
    </location>
</feature>
<evidence type="ECO:0000256" key="9">
    <source>
        <dbReference type="SAM" id="SignalP"/>
    </source>
</evidence>
<dbReference type="Pfam" id="PF02083">
    <property type="entry name" value="Urotensin_II"/>
    <property type="match status" value="1"/>
</dbReference>
<comment type="subcellular location">
    <subcellularLocation>
        <location evidence="1 8">Secreted</location>
    </subcellularLocation>
</comment>
<reference evidence="10 11" key="1">
    <citation type="submission" date="2024-09" db="EMBL/GenBank/DDBJ databases">
        <title>A chromosome-level genome assembly of Gray's grenadier anchovy, Coilia grayii.</title>
        <authorList>
            <person name="Fu Z."/>
        </authorList>
    </citation>
    <scope>NUCLEOTIDE SEQUENCE [LARGE SCALE GENOMIC DNA]</scope>
    <source>
        <strain evidence="10">G4</strain>
        <tissue evidence="10">Muscle</tissue>
    </source>
</reference>
<evidence type="ECO:0000256" key="5">
    <source>
        <dbReference type="ARBA" id="ARBA00022702"/>
    </source>
</evidence>
<evidence type="ECO:0000256" key="3">
    <source>
        <dbReference type="ARBA" id="ARBA00022525"/>
    </source>
</evidence>
<evidence type="ECO:0000313" key="11">
    <source>
        <dbReference type="Proteomes" id="UP001591681"/>
    </source>
</evidence>
<dbReference type="GO" id="GO:0005576">
    <property type="term" value="C:extracellular region"/>
    <property type="evidence" value="ECO:0007669"/>
    <property type="project" value="UniProtKB-SubCell"/>
</dbReference>
<dbReference type="PANTHER" id="PTHR14447">
    <property type="entry name" value="UROTENSIN 2"/>
    <property type="match status" value="1"/>
</dbReference>
<protein>
    <recommendedName>
        <fullName evidence="12">Urotensin II</fullName>
    </recommendedName>
</protein>
<comment type="similarity">
    <text evidence="2 8">Belongs to the urotensin-2 family.</text>
</comment>
<evidence type="ECO:0008006" key="12">
    <source>
        <dbReference type="Google" id="ProtNLM"/>
    </source>
</evidence>
<proteinExistence type="inferred from homology"/>
<keyword evidence="6 9" id="KW-0732">Signal</keyword>
<organism evidence="10 11">
    <name type="scientific">Coilia grayii</name>
    <name type="common">Gray's grenadier anchovy</name>
    <dbReference type="NCBI Taxonomy" id="363190"/>
    <lineage>
        <taxon>Eukaryota</taxon>
        <taxon>Metazoa</taxon>
        <taxon>Chordata</taxon>
        <taxon>Craniata</taxon>
        <taxon>Vertebrata</taxon>
        <taxon>Euteleostomi</taxon>
        <taxon>Actinopterygii</taxon>
        <taxon>Neopterygii</taxon>
        <taxon>Teleostei</taxon>
        <taxon>Clupei</taxon>
        <taxon>Clupeiformes</taxon>
        <taxon>Clupeoidei</taxon>
        <taxon>Engraulidae</taxon>
        <taxon>Coilinae</taxon>
        <taxon>Coilia</taxon>
    </lineage>
</organism>
<gene>
    <name evidence="10" type="ORF">ACEWY4_013042</name>
</gene>
<evidence type="ECO:0000256" key="6">
    <source>
        <dbReference type="ARBA" id="ARBA00022729"/>
    </source>
</evidence>
<comment type="caution">
    <text evidence="10">The sequence shown here is derived from an EMBL/GenBank/DDBJ whole genome shotgun (WGS) entry which is preliminary data.</text>
</comment>
<dbReference type="PROSITE" id="PS00984">
    <property type="entry name" value="UROTENSIN_II"/>
    <property type="match status" value="1"/>
</dbReference>
<sequence length="126" mass="14083">MLWRTLACCCLIILASAASLLAHPVTYLGDMSYSTQESTEEDQLVGDKLDLVDSAYLPQETPRYPLLFTGEFNREGLKTAGLSPGQTTKEVLLEKPVINPLSRFLGSRRQYGKRGGNTECFWKYCV</sequence>
<keyword evidence="4" id="KW-0165">Cleavage on pair of basic residues</keyword>